<dbReference type="GeneID" id="5718603"/>
<dbReference type="GO" id="GO:0004439">
    <property type="term" value="F:phosphatidylinositol-4,5-bisphosphate 5-phosphatase activity"/>
    <property type="evidence" value="ECO:0000318"/>
    <property type="project" value="GO_Central"/>
</dbReference>
<dbReference type="Gramene" id="PNW75522">
    <property type="protein sequence ID" value="PNW75522"/>
    <property type="gene ID" value="CHLRE_12g530050v5"/>
</dbReference>
<reference evidence="4 5" key="1">
    <citation type="journal article" date="2007" name="Science">
        <title>The Chlamydomonas genome reveals the evolution of key animal and plant functions.</title>
        <authorList>
            <person name="Merchant S.S."/>
            <person name="Prochnik S.E."/>
            <person name="Vallon O."/>
            <person name="Harris E.H."/>
            <person name="Karpowicz S.J."/>
            <person name="Witman G.B."/>
            <person name="Terry A."/>
            <person name="Salamov A."/>
            <person name="Fritz-Laylin L.K."/>
            <person name="Marechal-Drouard L."/>
            <person name="Marshall W.F."/>
            <person name="Qu L.H."/>
            <person name="Nelson D.R."/>
            <person name="Sanderfoot A.A."/>
            <person name="Spalding M.H."/>
            <person name="Kapitonov V.V."/>
            <person name="Ren Q."/>
            <person name="Ferris P."/>
            <person name="Lindquist E."/>
            <person name="Shapiro H."/>
            <person name="Lucas S.M."/>
            <person name="Grimwood J."/>
            <person name="Schmutz J."/>
            <person name="Cardol P."/>
            <person name="Cerutti H."/>
            <person name="Chanfreau G."/>
            <person name="Chen C.L."/>
            <person name="Cognat V."/>
            <person name="Croft M.T."/>
            <person name="Dent R."/>
            <person name="Dutcher S."/>
            <person name="Fernandez E."/>
            <person name="Fukuzawa H."/>
            <person name="Gonzalez-Ballester D."/>
            <person name="Gonzalez-Halphen D."/>
            <person name="Hallmann A."/>
            <person name="Hanikenne M."/>
            <person name="Hippler M."/>
            <person name="Inwood W."/>
            <person name="Jabbari K."/>
            <person name="Kalanon M."/>
            <person name="Kuras R."/>
            <person name="Lefebvre P.A."/>
            <person name="Lemaire S.D."/>
            <person name="Lobanov A.V."/>
            <person name="Lohr M."/>
            <person name="Manuell A."/>
            <person name="Meier I."/>
            <person name="Mets L."/>
            <person name="Mittag M."/>
            <person name="Mittelmeier T."/>
            <person name="Moroney J.V."/>
            <person name="Moseley J."/>
            <person name="Napoli C."/>
            <person name="Nedelcu A.M."/>
            <person name="Niyogi K."/>
            <person name="Novoselov S.V."/>
            <person name="Paulsen I.T."/>
            <person name="Pazour G."/>
            <person name="Purton S."/>
            <person name="Ral J.P."/>
            <person name="Riano-Pachon D.M."/>
            <person name="Riekhof W."/>
            <person name="Rymarquis L."/>
            <person name="Schroda M."/>
            <person name="Stern D."/>
            <person name="Umen J."/>
            <person name="Willows R."/>
            <person name="Wilson N."/>
            <person name="Zimmer S.L."/>
            <person name="Allmer J."/>
            <person name="Balk J."/>
            <person name="Bisova K."/>
            <person name="Chen C.J."/>
            <person name="Elias M."/>
            <person name="Gendler K."/>
            <person name="Hauser C."/>
            <person name="Lamb M.R."/>
            <person name="Ledford H."/>
            <person name="Long J.C."/>
            <person name="Minagawa J."/>
            <person name="Page M.D."/>
            <person name="Pan J."/>
            <person name="Pootakham W."/>
            <person name="Roje S."/>
            <person name="Rose A."/>
            <person name="Stahlberg E."/>
            <person name="Terauchi A.M."/>
            <person name="Yang P."/>
            <person name="Ball S."/>
            <person name="Bowler C."/>
            <person name="Dieckmann C.L."/>
            <person name="Gladyshev V.N."/>
            <person name="Green P."/>
            <person name="Jorgensen R."/>
            <person name="Mayfield S."/>
            <person name="Mueller-Roeber B."/>
            <person name="Rajamani S."/>
            <person name="Sayre R.T."/>
            <person name="Brokstein P."/>
            <person name="Dubchak I."/>
            <person name="Goodstein D."/>
            <person name="Hornick L."/>
            <person name="Huang Y.W."/>
            <person name="Jhaveri J."/>
            <person name="Luo Y."/>
            <person name="Martinez D."/>
            <person name="Ngau W.C."/>
            <person name="Otillar B."/>
            <person name="Poliakov A."/>
            <person name="Porter A."/>
            <person name="Szajkowski L."/>
            <person name="Werner G."/>
            <person name="Zhou K."/>
            <person name="Grigoriev I.V."/>
            <person name="Rokhsar D.S."/>
            <person name="Grossman A.R."/>
        </authorList>
    </citation>
    <scope>NUCLEOTIDE SEQUENCE [LARGE SCALE GENOMIC DNA]</scope>
    <source>
        <strain evidence="5">CC-503</strain>
    </source>
</reference>
<dbReference type="InParanoid" id="A0A2K3D4R5"/>
<dbReference type="Gene3D" id="2.130.10.10">
    <property type="entry name" value="YVTN repeat-like/Quinoprotein amine dehydrogenase"/>
    <property type="match status" value="1"/>
</dbReference>
<dbReference type="SUPFAM" id="SSF50978">
    <property type="entry name" value="WD40 repeat-like"/>
    <property type="match status" value="1"/>
</dbReference>
<gene>
    <name evidence="4" type="ORF">CHLRE_12g530050v5</name>
</gene>
<dbReference type="KEGG" id="cre:CHLRE_12g530050v5"/>
<evidence type="ECO:0000259" key="3">
    <source>
        <dbReference type="SMART" id="SM00128"/>
    </source>
</evidence>
<evidence type="ECO:0000313" key="4">
    <source>
        <dbReference type="EMBL" id="PNW75522.1"/>
    </source>
</evidence>
<evidence type="ECO:0000313" key="5">
    <source>
        <dbReference type="Proteomes" id="UP000006906"/>
    </source>
</evidence>
<comment type="similarity">
    <text evidence="1">Belongs to the inositol polyphosphate 5-phosphatase family.</text>
</comment>
<proteinExistence type="inferred from homology"/>
<dbReference type="InterPro" id="IPR036691">
    <property type="entry name" value="Endo/exonu/phosph_ase_sf"/>
</dbReference>
<evidence type="ECO:0000256" key="2">
    <source>
        <dbReference type="SAM" id="MobiDB-lite"/>
    </source>
</evidence>
<dbReference type="InterPro" id="IPR000300">
    <property type="entry name" value="IPPc"/>
</dbReference>
<feature type="region of interest" description="Disordered" evidence="2">
    <location>
        <begin position="28"/>
        <end position="84"/>
    </location>
</feature>
<feature type="region of interest" description="Disordered" evidence="2">
    <location>
        <begin position="869"/>
        <end position="889"/>
    </location>
</feature>
<organism evidence="4 5">
    <name type="scientific">Chlamydomonas reinhardtii</name>
    <name type="common">Chlamydomonas smithii</name>
    <dbReference type="NCBI Taxonomy" id="3055"/>
    <lineage>
        <taxon>Eukaryota</taxon>
        <taxon>Viridiplantae</taxon>
        <taxon>Chlorophyta</taxon>
        <taxon>core chlorophytes</taxon>
        <taxon>Chlorophyceae</taxon>
        <taxon>CS clade</taxon>
        <taxon>Chlamydomonadales</taxon>
        <taxon>Chlamydomonadaceae</taxon>
        <taxon>Chlamydomonas</taxon>
    </lineage>
</organism>
<dbReference type="InterPro" id="IPR036322">
    <property type="entry name" value="WD40_repeat_dom_sf"/>
</dbReference>
<dbReference type="SUPFAM" id="SSF56219">
    <property type="entry name" value="DNase I-like"/>
    <property type="match status" value="1"/>
</dbReference>
<feature type="compositionally biased region" description="Polar residues" evidence="2">
    <location>
        <begin position="238"/>
        <end position="248"/>
    </location>
</feature>
<dbReference type="OrthoDB" id="1925875at2759"/>
<dbReference type="Pfam" id="PF23754">
    <property type="entry name" value="Beta-prop_IP5PC_F"/>
    <property type="match status" value="1"/>
</dbReference>
<dbReference type="FunCoup" id="A0A2K3D4R5">
    <property type="interactions" value="126"/>
</dbReference>
<feature type="region of interest" description="Disordered" evidence="2">
    <location>
        <begin position="785"/>
        <end position="807"/>
    </location>
</feature>
<dbReference type="OMA" id="GNQNAQW"/>
<dbReference type="EMBL" id="CM008973">
    <property type="protein sequence ID" value="PNW75522.1"/>
    <property type="molecule type" value="Genomic_DNA"/>
</dbReference>
<dbReference type="InterPro" id="IPR046985">
    <property type="entry name" value="IP5"/>
</dbReference>
<feature type="domain" description="Inositol polyphosphate-related phosphatase" evidence="3">
    <location>
        <begin position="1095"/>
        <end position="1507"/>
    </location>
</feature>
<protein>
    <recommendedName>
        <fullName evidence="3">Inositol polyphosphate-related phosphatase domain-containing protein</fullName>
    </recommendedName>
</protein>
<name>A0A2K3D4R5_CHLRE</name>
<dbReference type="PaxDb" id="3055-EDP03619"/>
<dbReference type="InterPro" id="IPR015943">
    <property type="entry name" value="WD40/YVTN_repeat-like_dom_sf"/>
</dbReference>
<dbReference type="InterPro" id="IPR056454">
    <property type="entry name" value="Beta-prop_IP5PC_F"/>
</dbReference>
<dbReference type="Pfam" id="PF22669">
    <property type="entry name" value="Exo_endo_phos2"/>
    <property type="match status" value="1"/>
</dbReference>
<dbReference type="ExpressionAtlas" id="A0A2K3D4R5">
    <property type="expression patterns" value="baseline"/>
</dbReference>
<accession>A0A2K3D4R5</accession>
<feature type="region of interest" description="Disordered" evidence="2">
    <location>
        <begin position="335"/>
        <end position="361"/>
    </location>
</feature>
<feature type="compositionally biased region" description="Acidic residues" evidence="2">
    <location>
        <begin position="876"/>
        <end position="885"/>
    </location>
</feature>
<dbReference type="SMART" id="SM00128">
    <property type="entry name" value="IPPc"/>
    <property type="match status" value="1"/>
</dbReference>
<feature type="region of interest" description="Disordered" evidence="2">
    <location>
        <begin position="377"/>
        <end position="434"/>
    </location>
</feature>
<dbReference type="GO" id="GO:0046856">
    <property type="term" value="P:phosphatidylinositol dephosphorylation"/>
    <property type="evidence" value="ECO:0007669"/>
    <property type="project" value="InterPro"/>
</dbReference>
<dbReference type="STRING" id="3055.A0A2K3D4R5"/>
<dbReference type="Proteomes" id="UP000006906">
    <property type="component" value="Chromosome 12"/>
</dbReference>
<feature type="region of interest" description="Disordered" evidence="2">
    <location>
        <begin position="185"/>
        <end position="205"/>
    </location>
</feature>
<evidence type="ECO:0000256" key="1">
    <source>
        <dbReference type="ARBA" id="ARBA00010768"/>
    </source>
</evidence>
<dbReference type="PANTHER" id="PTHR11200:SF300">
    <property type="entry name" value="TYPE II INOSITOL 1,4,5-TRISPHOSPHATE 5-PHOSPHATASE"/>
    <property type="match status" value="1"/>
</dbReference>
<dbReference type="RefSeq" id="XP_042918646.1">
    <property type="nucleotide sequence ID" value="XM_043068551.1"/>
</dbReference>
<sequence>MSQDPFAPLTGKVAGAAGFSSTPATGFNPLTAGLHQPAPAPGPGWVSFDDGPSVGAAPAFPAPQPQLAQAPMTSGMPGQVPGILPPAAGGLGTATSFSPLTTAANKSTFPTFAALHASIAQPQTAAATTQPAIHPFSGLPAAAPVVVKPAAVGGSGAAVHANPFAASANPQGATAAARSNDPFASLAMSQPPARPPPMGASSSRRHVTDPFAAAEAPPAFPTFAAIHGQAPPPPQPHSALTPQPASTGSPSPLPVFPAFAAAPHLPPQGAALAAGPPASNVQQPASVDAASFDAFVSSALRPVPAPLAPVGAAAAAVVTPPPPPPAYTAALSMSPAAGTGPAPPPPPTYDDAVGISTLPLPPPPAYTDALAMPEAPSLGVDGSGVLTPPLPPPGYDEARVMPSADSSGALPNDVSLTGLVQGRPLPGARAQGPSGLAMGSLGSAVVSSGAEENWASFGSEVHAAPHLTRQMTHATAAVAEVPLPRPPPTATFGPGGAALMHSGGVHLSHAVPPPPPPMAPPPLPKQVTIEVRLAPLKPKEAALPVRLVAGMGNVFAAPGGEGVSALQWMLWPLQPPAGAGGSGPHGPVVDGALPLAYQMPAGGKQARDDGGSARAGDKQAVEDWDSAPAAMLFVPPSCEAAVTCMLLDEQSGSLWTGHKDGKVARWSVLQGRVAQYQHHWKAHAYGKVTSLVLTPWGELWTASSSGSVRAWQYLAAIPATRPPIRMFECRRERLARGSTLRNAAPRPHSKVRLMALGPGGRVVWTAGRSGMALWGAYDGEFLGSLSPGTERETGAPGGTAGTASAGATGAVYPSGGGLARPGTMSNYAAAYAGETGAGGVLGREGRDAQQQMDINSRTGLEPVLIERKFERAPPPEDNDDGDGGTEADLGTQVFKGLAGAAKFAAKWGKKIAKNVGELQAAASGGGKDSAADDWAEGGKGAGYGAAGGGGGSSAGLAGRGKVVAMVPGLDGSMFVAFKNGVVDKYTEWGKLLWSRDFGREPQLCCAALAGTQLWLGGTDGCIRAVTAAAGELSRAWKAFDFPVVALAHDANPFRGLGLVYGLSEHGSVRAWPAALPDEATLVQWRDGLEPCLTRHQLRVLAGTWNVNETRPAPSSLTTWLRSGAATADIVAIALQEVEVGTSSVAMDAARNLLYKTMLERGNQNAQWWASELAVALTTASGGASWDRVGLRQMSGMLALVFCRAQLRPHVGEVATASVPCGVMGVGGNKGAVAVSMSVYRRRIMFVCSHFAAHQERVDERNDNYNKIVRQLHFENTSKAAARMASHQQQQQQQQQQPGAEPVLIRDDSDLDAAAAAVVQSSAEGGGADAGAAVAQAIAEAAADDGHGPGMADAAMLVWAGDFNYRINGPYLAVVEAARAGRFAELYTMDQCREQMEKGNVFRGLREPLPLGHPLFVPTYKFDKGEPVRPGRDGRLELPYDTSDKQRVPAWTDRIFYRGSRPGSLDMAGEEVQVGVAQPLDYNCCLELNDSDHKPVYAILQVLLPGYKQEAKRLHSLAIAAVLHRAAVTSAIKSAAAVDASAVVGGPRPPPLPPPVHASTHSLQVRAGIETPSFVDVRNSSTAALLVHVSVQRPGPGAGTPGPLPTWLEVSPTNFILLPADAHAGPGTGEPGQGSLVRVFLRAASGASEGGRVPGPVRLHFSVRPVWAAPQTLAGVPGPVVSVSVIG</sequence>
<dbReference type="Gene3D" id="3.60.10.10">
    <property type="entry name" value="Endonuclease/exonuclease/phosphatase"/>
    <property type="match status" value="1"/>
</dbReference>
<dbReference type="PANTHER" id="PTHR11200">
    <property type="entry name" value="INOSITOL 5-PHOSPHATASE"/>
    <property type="match status" value="1"/>
</dbReference>
<keyword evidence="5" id="KW-1185">Reference proteome</keyword>
<feature type="region of interest" description="Disordered" evidence="2">
    <location>
        <begin position="223"/>
        <end position="260"/>
    </location>
</feature>